<reference evidence="7" key="1">
    <citation type="submission" date="2021-01" db="EMBL/GenBank/DDBJ databases">
        <authorList>
            <person name="Corre E."/>
            <person name="Pelletier E."/>
            <person name="Niang G."/>
            <person name="Scheremetjew M."/>
            <person name="Finn R."/>
            <person name="Kale V."/>
            <person name="Holt S."/>
            <person name="Cochrane G."/>
            <person name="Meng A."/>
            <person name="Brown T."/>
            <person name="Cohen L."/>
        </authorList>
    </citation>
    <scope>NUCLEOTIDE SEQUENCE</scope>
    <source>
        <strain evidence="7">CCMP127</strain>
    </source>
</reference>
<evidence type="ECO:0000256" key="3">
    <source>
        <dbReference type="ARBA" id="ARBA00022964"/>
    </source>
</evidence>
<dbReference type="Pfam" id="PF13640">
    <property type="entry name" value="2OG-FeII_Oxy_3"/>
    <property type="match status" value="1"/>
</dbReference>
<keyword evidence="3" id="KW-0223">Dioxygenase</keyword>
<dbReference type="GO" id="GO:0005783">
    <property type="term" value="C:endoplasmic reticulum"/>
    <property type="evidence" value="ECO:0007669"/>
    <property type="project" value="TreeGrafter"/>
</dbReference>
<dbReference type="EMBL" id="HBIM01000427">
    <property type="protein sequence ID" value="CAE0402078.1"/>
    <property type="molecule type" value="Transcribed_RNA"/>
</dbReference>
<evidence type="ECO:0000313" key="7">
    <source>
        <dbReference type="EMBL" id="CAE0402078.1"/>
    </source>
</evidence>
<dbReference type="FunFam" id="2.60.120.620:FF:000057">
    <property type="entry name" value="Uncharacterized protein"/>
    <property type="match status" value="1"/>
</dbReference>
<evidence type="ECO:0000256" key="1">
    <source>
        <dbReference type="ARBA" id="ARBA00001961"/>
    </source>
</evidence>
<organism evidence="7">
    <name type="scientific">Amphora coffeiformis</name>
    <dbReference type="NCBI Taxonomy" id="265554"/>
    <lineage>
        <taxon>Eukaryota</taxon>
        <taxon>Sar</taxon>
        <taxon>Stramenopiles</taxon>
        <taxon>Ochrophyta</taxon>
        <taxon>Bacillariophyta</taxon>
        <taxon>Bacillariophyceae</taxon>
        <taxon>Bacillariophycidae</taxon>
        <taxon>Thalassiophysales</taxon>
        <taxon>Catenulaceae</taxon>
        <taxon>Amphora</taxon>
    </lineage>
</organism>
<dbReference type="Gene3D" id="2.60.120.620">
    <property type="entry name" value="q2cbj1_9rhob like domain"/>
    <property type="match status" value="1"/>
</dbReference>
<dbReference type="GO" id="GO:0004656">
    <property type="term" value="F:procollagen-proline 4-dioxygenase activity"/>
    <property type="evidence" value="ECO:0007669"/>
    <property type="project" value="TreeGrafter"/>
</dbReference>
<keyword evidence="2" id="KW-0479">Metal-binding</keyword>
<accession>A0A7S3KY14</accession>
<comment type="cofactor">
    <cofactor evidence="1">
        <name>L-ascorbate</name>
        <dbReference type="ChEBI" id="CHEBI:38290"/>
    </cofactor>
</comment>
<dbReference type="AlphaFoldDB" id="A0A7S3KY14"/>
<evidence type="ECO:0000256" key="5">
    <source>
        <dbReference type="ARBA" id="ARBA00023004"/>
    </source>
</evidence>
<dbReference type="InterPro" id="IPR044862">
    <property type="entry name" value="Pro_4_hyd_alph_FE2OG_OXY"/>
</dbReference>
<keyword evidence="5" id="KW-0408">Iron</keyword>
<feature type="domain" description="Fe2OG dioxygenase" evidence="6">
    <location>
        <begin position="272"/>
        <end position="383"/>
    </location>
</feature>
<name>A0A7S3KY14_9STRA</name>
<dbReference type="InterPro" id="IPR006620">
    <property type="entry name" value="Pro_4_hyd_alph"/>
</dbReference>
<evidence type="ECO:0000256" key="4">
    <source>
        <dbReference type="ARBA" id="ARBA00023002"/>
    </source>
</evidence>
<dbReference type="InterPro" id="IPR005123">
    <property type="entry name" value="Oxoglu/Fe-dep_dioxygenase_dom"/>
</dbReference>
<protein>
    <recommendedName>
        <fullName evidence="6">Fe2OG dioxygenase domain-containing protein</fullName>
    </recommendedName>
</protein>
<dbReference type="PANTHER" id="PTHR10869:SF229">
    <property type="entry name" value="PROLYL 4-HYDROXYLASE ALPHA SUBUNIT DOMAIN-CONTAINING PROTEIN"/>
    <property type="match status" value="1"/>
</dbReference>
<gene>
    <name evidence="7" type="ORF">ACOF00016_LOCUS373</name>
</gene>
<evidence type="ECO:0000259" key="6">
    <source>
        <dbReference type="PROSITE" id="PS51471"/>
    </source>
</evidence>
<dbReference type="GO" id="GO:0005506">
    <property type="term" value="F:iron ion binding"/>
    <property type="evidence" value="ECO:0007669"/>
    <property type="project" value="InterPro"/>
</dbReference>
<dbReference type="PROSITE" id="PS51471">
    <property type="entry name" value="FE2OG_OXY"/>
    <property type="match status" value="1"/>
</dbReference>
<dbReference type="SMART" id="SM00702">
    <property type="entry name" value="P4Hc"/>
    <property type="match status" value="1"/>
</dbReference>
<sequence>MVDLPKCNPAIMHCLYHSGDEAPEKDSAVVSHATFPHNVIMTSNFPRIGTRTTNANLSGSAASAATFGGDKKAPPTTAPPSFHNLIPTHLQPSALAPSLHGTPGYPSALIPSVSFTSLLSQNNCVPVGARVLAATTNSTQSSSLDQTATWAAVAAASNPNHLIASAAISLQPIPLTVQDRPMTAPVYNGVNPHYPGLRVLHNSPPVFCVENFLSPHECDFLINAAHDSFGPAPVVGKGSGEISPSRTSSTCYLAREDLPDLMRKVTLLTGKPIDHCELPQVGRYMASQQYLQHYDAFDLSTEDGRRFASNGGQRTITVLIYLNDVHQGGATRFPALNLDVQPVRGMALIFFPATIDGMLDQMSLHAALPAVDTKYVSQVWIRQGSYNGQPSKRLPATLGIPFGQEHVVQARPPAPGPALSSSPAFGAALANFSA</sequence>
<keyword evidence="4" id="KW-0560">Oxidoreductase</keyword>
<dbReference type="GO" id="GO:0031418">
    <property type="term" value="F:L-ascorbic acid binding"/>
    <property type="evidence" value="ECO:0007669"/>
    <property type="project" value="InterPro"/>
</dbReference>
<evidence type="ECO:0000256" key="2">
    <source>
        <dbReference type="ARBA" id="ARBA00022723"/>
    </source>
</evidence>
<dbReference type="PANTHER" id="PTHR10869">
    <property type="entry name" value="PROLYL 4-HYDROXYLASE ALPHA SUBUNIT"/>
    <property type="match status" value="1"/>
</dbReference>
<dbReference type="InterPro" id="IPR045054">
    <property type="entry name" value="P4HA-like"/>
</dbReference>
<proteinExistence type="predicted"/>